<dbReference type="Proteomes" id="UP000270094">
    <property type="component" value="Unassembled WGS sequence"/>
</dbReference>
<keyword evidence="1" id="KW-1133">Transmembrane helix</keyword>
<keyword evidence="3" id="KW-1185">Reference proteome</keyword>
<dbReference type="OrthoDB" id="10570576at2759"/>
<feature type="transmembrane region" description="Helical" evidence="1">
    <location>
        <begin position="7"/>
        <end position="28"/>
    </location>
</feature>
<protein>
    <submittedName>
        <fullName evidence="2">Uncharacterized protein</fullName>
    </submittedName>
</protein>
<evidence type="ECO:0000313" key="3">
    <source>
        <dbReference type="Proteomes" id="UP000270094"/>
    </source>
</evidence>
<keyword evidence="1" id="KW-0472">Membrane</keyword>
<dbReference type="EMBL" id="UYYB01004920">
    <property type="protein sequence ID" value="VDM67222.1"/>
    <property type="molecule type" value="Genomic_DNA"/>
</dbReference>
<gene>
    <name evidence="2" type="ORF">SVUK_LOCUS2220</name>
</gene>
<keyword evidence="1" id="KW-0812">Transmembrane</keyword>
<accession>A0A3P7KHM2</accession>
<organism evidence="2 3">
    <name type="scientific">Strongylus vulgaris</name>
    <name type="common">Blood worm</name>
    <dbReference type="NCBI Taxonomy" id="40348"/>
    <lineage>
        <taxon>Eukaryota</taxon>
        <taxon>Metazoa</taxon>
        <taxon>Ecdysozoa</taxon>
        <taxon>Nematoda</taxon>
        <taxon>Chromadorea</taxon>
        <taxon>Rhabditida</taxon>
        <taxon>Rhabditina</taxon>
        <taxon>Rhabditomorpha</taxon>
        <taxon>Strongyloidea</taxon>
        <taxon>Strongylidae</taxon>
        <taxon>Strongylus</taxon>
    </lineage>
</organism>
<evidence type="ECO:0000256" key="1">
    <source>
        <dbReference type="SAM" id="Phobius"/>
    </source>
</evidence>
<name>A0A3P7KHM2_STRVU</name>
<reference evidence="2 3" key="1">
    <citation type="submission" date="2018-11" db="EMBL/GenBank/DDBJ databases">
        <authorList>
            <consortium name="Pathogen Informatics"/>
        </authorList>
    </citation>
    <scope>NUCLEOTIDE SEQUENCE [LARGE SCALE GENOMIC DNA]</scope>
</reference>
<proteinExistence type="predicted"/>
<sequence>MKRIYKWGVPGAIVAVLIIVGVVLAIVLTGKKEQEEVPVMYFAIHLGDAWMSRMPALSQKDCSLAIVRLR</sequence>
<dbReference type="AlphaFoldDB" id="A0A3P7KHM2"/>
<evidence type="ECO:0000313" key="2">
    <source>
        <dbReference type="EMBL" id="VDM67222.1"/>
    </source>
</evidence>